<dbReference type="InterPro" id="IPR003838">
    <property type="entry name" value="ABC3_permease_C"/>
</dbReference>
<dbReference type="Pfam" id="PF02687">
    <property type="entry name" value="FtsX"/>
    <property type="match status" value="1"/>
</dbReference>
<dbReference type="PANTHER" id="PTHR43738:SF3">
    <property type="entry name" value="ABC TRANSPORTER PERMEASE"/>
    <property type="match status" value="1"/>
</dbReference>
<keyword evidence="2" id="KW-1003">Cell membrane</keyword>
<sequence length="383" mass="42400">MYWILIRASLVRKKIRTILTILSITTAFLLFGMLHSMSAVFTGQMQGMSADIIMVMPRYNMFGTQPYSTFEYVKSIEGVESTSHMTMLSSDMLGSMFDGVVFAVDENYFDVYDRFQTTDEYREAMRLRPDGVLVGKLLAEQKGFKIGDKVRIKSHSMNEDGTYDWEFEVVGFYTVKTYTGDEMGIIGNYKYVDDSRVNMKGTTGYIIAKVLSPELADGISTKIDENFKNSDRATRTGAENQLAMEMVGQFGDIELVINLILSAVFFTILLVTGNTMSQAVRERTADLAVLKSIGYGDMQLFMMVMLESFIIIFTGLILGLGLTLLSIPAIIAASQGMAEDAIFLSASSILLAFGIGVFVSLVSSFMPAQRALKLKVVDALAKG</sequence>
<dbReference type="PANTHER" id="PTHR43738">
    <property type="entry name" value="ABC TRANSPORTER, MEMBRANE PROTEIN"/>
    <property type="match status" value="1"/>
</dbReference>
<keyword evidence="5 6" id="KW-0472">Membrane</keyword>
<evidence type="ECO:0000256" key="2">
    <source>
        <dbReference type="ARBA" id="ARBA00022475"/>
    </source>
</evidence>
<evidence type="ECO:0008006" key="10">
    <source>
        <dbReference type="Google" id="ProtNLM"/>
    </source>
</evidence>
<evidence type="ECO:0000256" key="3">
    <source>
        <dbReference type="ARBA" id="ARBA00022692"/>
    </source>
</evidence>
<evidence type="ECO:0000259" key="7">
    <source>
        <dbReference type="Pfam" id="PF02687"/>
    </source>
</evidence>
<dbReference type="InterPro" id="IPR051125">
    <property type="entry name" value="ABC-4/HrtB_transporter"/>
</dbReference>
<keyword evidence="4 6" id="KW-1133">Transmembrane helix</keyword>
<feature type="domain" description="ABC3 transporter permease C-terminal" evidence="7">
    <location>
        <begin position="259"/>
        <end position="374"/>
    </location>
</feature>
<proteinExistence type="predicted"/>
<keyword evidence="3 6" id="KW-0812">Transmembrane</keyword>
<protein>
    <recommendedName>
        <fullName evidence="10">ABC3 transporter permease protein domain-containing protein</fullName>
    </recommendedName>
</protein>
<evidence type="ECO:0000256" key="6">
    <source>
        <dbReference type="SAM" id="Phobius"/>
    </source>
</evidence>
<dbReference type="AlphaFoldDB" id="A0A381P3E2"/>
<feature type="domain" description="MacB-like periplasmic core" evidence="8">
    <location>
        <begin position="21"/>
        <end position="221"/>
    </location>
</feature>
<accession>A0A381P3E2</accession>
<evidence type="ECO:0000256" key="5">
    <source>
        <dbReference type="ARBA" id="ARBA00023136"/>
    </source>
</evidence>
<evidence type="ECO:0000259" key="8">
    <source>
        <dbReference type="Pfam" id="PF12704"/>
    </source>
</evidence>
<name>A0A381P3E2_9ZZZZ</name>
<dbReference type="GO" id="GO:0005886">
    <property type="term" value="C:plasma membrane"/>
    <property type="evidence" value="ECO:0007669"/>
    <property type="project" value="UniProtKB-SubCell"/>
</dbReference>
<gene>
    <name evidence="9" type="ORF">METZ01_LOCUS14310</name>
</gene>
<evidence type="ECO:0000313" key="9">
    <source>
        <dbReference type="EMBL" id="SUZ61456.1"/>
    </source>
</evidence>
<comment type="subcellular location">
    <subcellularLocation>
        <location evidence="1">Cell membrane</location>
        <topology evidence="1">Multi-pass membrane protein</topology>
    </subcellularLocation>
</comment>
<feature type="transmembrane region" description="Helical" evidence="6">
    <location>
        <begin position="308"/>
        <end position="331"/>
    </location>
</feature>
<dbReference type="Pfam" id="PF12704">
    <property type="entry name" value="MacB_PCD"/>
    <property type="match status" value="1"/>
</dbReference>
<feature type="transmembrane region" description="Helical" evidence="6">
    <location>
        <begin position="343"/>
        <end position="365"/>
    </location>
</feature>
<feature type="transmembrane region" description="Helical" evidence="6">
    <location>
        <begin position="255"/>
        <end position="273"/>
    </location>
</feature>
<reference evidence="9" key="1">
    <citation type="submission" date="2018-05" db="EMBL/GenBank/DDBJ databases">
        <authorList>
            <person name="Lanie J.A."/>
            <person name="Ng W.-L."/>
            <person name="Kazmierczak K.M."/>
            <person name="Andrzejewski T.M."/>
            <person name="Davidsen T.M."/>
            <person name="Wayne K.J."/>
            <person name="Tettelin H."/>
            <person name="Glass J.I."/>
            <person name="Rusch D."/>
            <person name="Podicherti R."/>
            <person name="Tsui H.-C.T."/>
            <person name="Winkler M.E."/>
        </authorList>
    </citation>
    <scope>NUCLEOTIDE SEQUENCE</scope>
</reference>
<dbReference type="EMBL" id="UINC01000804">
    <property type="protein sequence ID" value="SUZ61456.1"/>
    <property type="molecule type" value="Genomic_DNA"/>
</dbReference>
<evidence type="ECO:0000256" key="1">
    <source>
        <dbReference type="ARBA" id="ARBA00004651"/>
    </source>
</evidence>
<evidence type="ECO:0000256" key="4">
    <source>
        <dbReference type="ARBA" id="ARBA00022989"/>
    </source>
</evidence>
<dbReference type="InterPro" id="IPR025857">
    <property type="entry name" value="MacB_PCD"/>
</dbReference>
<organism evidence="9">
    <name type="scientific">marine metagenome</name>
    <dbReference type="NCBI Taxonomy" id="408172"/>
    <lineage>
        <taxon>unclassified sequences</taxon>
        <taxon>metagenomes</taxon>
        <taxon>ecological metagenomes</taxon>
    </lineage>
</organism>